<dbReference type="InterPro" id="IPR055411">
    <property type="entry name" value="LRR_FXL15/At3g58940/PEG3-like"/>
</dbReference>
<gene>
    <name evidence="3" type="ORF">CCAM_LOCUS37105</name>
</gene>
<sequence>MKGSVDGCRADVRDRISELPVEILDHIMGFLPVQQAAKTAVLSKVWRDVWFSLTRLCFDVIDDNFFRYFNHKYRAGSEYLEESLLFYVISKVLLEHKGSIRKFECRHSSARAETVRSRSFDMDQWLLLVTQRGVEETSLHFGLNEYKLPDCILSCSTLRRLDLYGLLIEPPQDSQCAFPNVTSLSFRCVQFRSRNPSGYVVDVPKLENLSFIHCEDMFLFNINARNLCTLTIECWYTTQLGKFLPENLDLRSIRTLEMDNYTLQDFLGQYTTNGIALQLPLLNVELLKLSEFCFLDNAIARVSAFVCLLCRCPKLRNLEIKFESRCVEDVYKFIDTTSRDLKNLRCVLRRHKTLLSLKISSFKGLRPQLHFIKEMLACLPALEKVVIICLPPMFGWNKKSDILEEILHFPCASPKAKIAYH</sequence>
<name>A0A484N3B2_9ASTE</name>
<dbReference type="EMBL" id="OOIL02005599">
    <property type="protein sequence ID" value="VFQ95329.1"/>
    <property type="molecule type" value="Genomic_DNA"/>
</dbReference>
<evidence type="ECO:0000259" key="1">
    <source>
        <dbReference type="Pfam" id="PF00646"/>
    </source>
</evidence>
<accession>A0A484N3B2</accession>
<dbReference type="Gene3D" id="3.80.10.10">
    <property type="entry name" value="Ribonuclease Inhibitor"/>
    <property type="match status" value="1"/>
</dbReference>
<evidence type="ECO:0000259" key="2">
    <source>
        <dbReference type="Pfam" id="PF24758"/>
    </source>
</evidence>
<dbReference type="SUPFAM" id="SSF52047">
    <property type="entry name" value="RNI-like"/>
    <property type="match status" value="1"/>
</dbReference>
<dbReference type="Pfam" id="PF24758">
    <property type="entry name" value="LRR_At5g56370"/>
    <property type="match status" value="1"/>
</dbReference>
<dbReference type="PANTHER" id="PTHR31900:SF32">
    <property type="entry name" value="F-BOX_RNI_FBD-LIKE DOMAIN PROTEIN"/>
    <property type="match status" value="1"/>
</dbReference>
<dbReference type="AlphaFoldDB" id="A0A484N3B2"/>
<reference evidence="3 4" key="1">
    <citation type="submission" date="2018-04" db="EMBL/GenBank/DDBJ databases">
        <authorList>
            <person name="Vogel A."/>
        </authorList>
    </citation>
    <scope>NUCLEOTIDE SEQUENCE [LARGE SCALE GENOMIC DNA]</scope>
</reference>
<dbReference type="OrthoDB" id="1282595at2759"/>
<feature type="domain" description="F-box" evidence="1">
    <location>
        <begin position="16"/>
        <end position="53"/>
    </location>
</feature>
<evidence type="ECO:0000313" key="3">
    <source>
        <dbReference type="EMBL" id="VFQ95329.1"/>
    </source>
</evidence>
<dbReference type="InterPro" id="IPR050232">
    <property type="entry name" value="FBL13/AtMIF1-like"/>
</dbReference>
<proteinExistence type="predicted"/>
<dbReference type="Proteomes" id="UP000595140">
    <property type="component" value="Unassembled WGS sequence"/>
</dbReference>
<organism evidence="3 4">
    <name type="scientific">Cuscuta campestris</name>
    <dbReference type="NCBI Taxonomy" id="132261"/>
    <lineage>
        <taxon>Eukaryota</taxon>
        <taxon>Viridiplantae</taxon>
        <taxon>Streptophyta</taxon>
        <taxon>Embryophyta</taxon>
        <taxon>Tracheophyta</taxon>
        <taxon>Spermatophyta</taxon>
        <taxon>Magnoliopsida</taxon>
        <taxon>eudicotyledons</taxon>
        <taxon>Gunneridae</taxon>
        <taxon>Pentapetalae</taxon>
        <taxon>asterids</taxon>
        <taxon>lamiids</taxon>
        <taxon>Solanales</taxon>
        <taxon>Convolvulaceae</taxon>
        <taxon>Cuscuteae</taxon>
        <taxon>Cuscuta</taxon>
        <taxon>Cuscuta subgen. Grammica</taxon>
        <taxon>Cuscuta sect. Cleistogrammica</taxon>
    </lineage>
</organism>
<evidence type="ECO:0008006" key="5">
    <source>
        <dbReference type="Google" id="ProtNLM"/>
    </source>
</evidence>
<dbReference type="Pfam" id="PF00646">
    <property type="entry name" value="F-box"/>
    <property type="match status" value="1"/>
</dbReference>
<dbReference type="Gene3D" id="1.20.1280.50">
    <property type="match status" value="1"/>
</dbReference>
<evidence type="ECO:0000313" key="4">
    <source>
        <dbReference type="Proteomes" id="UP000595140"/>
    </source>
</evidence>
<dbReference type="PANTHER" id="PTHR31900">
    <property type="entry name" value="F-BOX/RNI SUPERFAMILY PROTEIN-RELATED"/>
    <property type="match status" value="1"/>
</dbReference>
<dbReference type="InterPro" id="IPR032675">
    <property type="entry name" value="LRR_dom_sf"/>
</dbReference>
<dbReference type="InterPro" id="IPR001810">
    <property type="entry name" value="F-box_dom"/>
</dbReference>
<feature type="domain" description="F-box/LRR-repeat protein 15/At3g58940/PEG3-like LRR" evidence="2">
    <location>
        <begin position="122"/>
        <end position="232"/>
    </location>
</feature>
<protein>
    <recommendedName>
        <fullName evidence="5">F-box domain-containing protein</fullName>
    </recommendedName>
</protein>
<dbReference type="SUPFAM" id="SSF81383">
    <property type="entry name" value="F-box domain"/>
    <property type="match status" value="1"/>
</dbReference>
<dbReference type="InterPro" id="IPR036047">
    <property type="entry name" value="F-box-like_dom_sf"/>
</dbReference>
<keyword evidence="4" id="KW-1185">Reference proteome</keyword>